<dbReference type="GO" id="GO:0016757">
    <property type="term" value="F:glycosyltransferase activity"/>
    <property type="evidence" value="ECO:0007669"/>
    <property type="project" value="InterPro"/>
</dbReference>
<name>A0A1G2E1R2_9BACT</name>
<dbReference type="InterPro" id="IPR001296">
    <property type="entry name" value="Glyco_trans_1"/>
</dbReference>
<dbReference type="AlphaFoldDB" id="A0A1G2E1R2"/>
<sequence>MRVCHATTVDSSIRFLLLNQIKNLQKNGYEMSAVCSDGKWIKEIESQGIKVKTIKMTRKISPFSDLVALFRLIIFFKKEKFDIVHVHTPKAGFLAQLGAKMAGAPIIVNTIHGLYFQESDHWPKKVFFILTEKIQAFCSDLIFSVNKEDVGTMIKEKICGPDLIKYSGDGINLERFNPEIFSQEFIKNKKEKLGIGSSKKVIGIVARLVEEKGYLDLFAAFKIIIGRFPESLLLIAGPLEQQKKDAINIDAAKEYGIEKSILFLGERTDIVDIYSLMDIFVLPSHREGIGLSILEASAMKMPVVATDIRGCREAVDDNRTGILVPVKNPQKLADAIIYLLENPEIGKKMGSVGREKVEKQFDEKLVFSRMEEGYKKLINEKL</sequence>
<reference evidence="3 4" key="1">
    <citation type="journal article" date="2016" name="Nat. Commun.">
        <title>Thousands of microbial genomes shed light on interconnected biogeochemical processes in an aquifer system.</title>
        <authorList>
            <person name="Anantharaman K."/>
            <person name="Brown C.T."/>
            <person name="Hug L.A."/>
            <person name="Sharon I."/>
            <person name="Castelle C.J."/>
            <person name="Probst A.J."/>
            <person name="Thomas B.C."/>
            <person name="Singh A."/>
            <person name="Wilkins M.J."/>
            <person name="Karaoz U."/>
            <person name="Brodie E.L."/>
            <person name="Williams K.H."/>
            <person name="Hubbard S.S."/>
            <person name="Banfield J.F."/>
        </authorList>
    </citation>
    <scope>NUCLEOTIDE SEQUENCE [LARGE SCALE GENOMIC DNA]</scope>
</reference>
<dbReference type="InterPro" id="IPR028098">
    <property type="entry name" value="Glyco_trans_4-like_N"/>
</dbReference>
<dbReference type="PANTHER" id="PTHR12526">
    <property type="entry name" value="GLYCOSYLTRANSFERASE"/>
    <property type="match status" value="1"/>
</dbReference>
<dbReference type="CDD" id="cd03808">
    <property type="entry name" value="GT4_CapM-like"/>
    <property type="match status" value="1"/>
</dbReference>
<dbReference type="PANTHER" id="PTHR12526:SF630">
    <property type="entry name" value="GLYCOSYLTRANSFERASE"/>
    <property type="match status" value="1"/>
</dbReference>
<feature type="domain" description="Glycosyl transferase family 1" evidence="1">
    <location>
        <begin position="187"/>
        <end position="355"/>
    </location>
</feature>
<feature type="domain" description="Glycosyltransferase subfamily 4-like N-terminal" evidence="2">
    <location>
        <begin position="14"/>
        <end position="143"/>
    </location>
</feature>
<gene>
    <name evidence="3" type="ORF">A2626_02425</name>
</gene>
<comment type="caution">
    <text evidence="3">The sequence shown here is derived from an EMBL/GenBank/DDBJ whole genome shotgun (WGS) entry which is preliminary data.</text>
</comment>
<organism evidence="3 4">
    <name type="scientific">Candidatus Nealsonbacteria bacterium RIFCSPHIGHO2_01_FULL_38_55</name>
    <dbReference type="NCBI Taxonomy" id="1801664"/>
    <lineage>
        <taxon>Bacteria</taxon>
        <taxon>Candidatus Nealsoniibacteriota</taxon>
    </lineage>
</organism>
<evidence type="ECO:0000313" key="4">
    <source>
        <dbReference type="Proteomes" id="UP000177360"/>
    </source>
</evidence>
<protein>
    <recommendedName>
        <fullName evidence="5">Glycosyl transferase family 1</fullName>
    </recommendedName>
</protein>
<accession>A0A1G2E1R2</accession>
<evidence type="ECO:0000313" key="3">
    <source>
        <dbReference type="EMBL" id="OGZ19796.1"/>
    </source>
</evidence>
<evidence type="ECO:0008006" key="5">
    <source>
        <dbReference type="Google" id="ProtNLM"/>
    </source>
</evidence>
<dbReference type="EMBL" id="MHLZ01000022">
    <property type="protein sequence ID" value="OGZ19796.1"/>
    <property type="molecule type" value="Genomic_DNA"/>
</dbReference>
<evidence type="ECO:0000259" key="2">
    <source>
        <dbReference type="Pfam" id="PF13477"/>
    </source>
</evidence>
<evidence type="ECO:0000259" key="1">
    <source>
        <dbReference type="Pfam" id="PF00534"/>
    </source>
</evidence>
<dbReference type="Pfam" id="PF13477">
    <property type="entry name" value="Glyco_trans_4_2"/>
    <property type="match status" value="1"/>
</dbReference>
<dbReference type="SUPFAM" id="SSF53756">
    <property type="entry name" value="UDP-Glycosyltransferase/glycogen phosphorylase"/>
    <property type="match status" value="1"/>
</dbReference>
<dbReference type="Pfam" id="PF00534">
    <property type="entry name" value="Glycos_transf_1"/>
    <property type="match status" value="1"/>
</dbReference>
<dbReference type="Proteomes" id="UP000177360">
    <property type="component" value="Unassembled WGS sequence"/>
</dbReference>
<proteinExistence type="predicted"/>
<dbReference type="Gene3D" id="3.40.50.2000">
    <property type="entry name" value="Glycogen Phosphorylase B"/>
    <property type="match status" value="2"/>
</dbReference>